<dbReference type="Proteomes" id="UP000318394">
    <property type="component" value="Unassembled WGS sequence"/>
</dbReference>
<name>A0A547AAR1_MANHA</name>
<proteinExistence type="predicted"/>
<evidence type="ECO:0000313" key="4">
    <source>
        <dbReference type="Proteomes" id="UP000318394"/>
    </source>
</evidence>
<evidence type="ECO:0000313" key="1">
    <source>
        <dbReference type="EMBL" id="TRB37718.1"/>
    </source>
</evidence>
<accession>A0A547AAR1</accession>
<evidence type="ECO:0000313" key="2">
    <source>
        <dbReference type="EMBL" id="TRB74658.1"/>
    </source>
</evidence>
<organism evidence="2 3">
    <name type="scientific">Mannheimia haemolytica</name>
    <name type="common">Pasteurella haemolytica</name>
    <dbReference type="NCBI Taxonomy" id="75985"/>
    <lineage>
        <taxon>Bacteria</taxon>
        <taxon>Pseudomonadati</taxon>
        <taxon>Pseudomonadota</taxon>
        <taxon>Gammaproteobacteria</taxon>
        <taxon>Pasteurellales</taxon>
        <taxon>Pasteurellaceae</taxon>
        <taxon>Mannheimia</taxon>
    </lineage>
</organism>
<dbReference type="EMBL" id="VAJB01000012">
    <property type="protein sequence ID" value="TRB74658.1"/>
    <property type="molecule type" value="Genomic_DNA"/>
</dbReference>
<reference evidence="3 4" key="1">
    <citation type="journal article" date="2019" name="Vet. Microbiol.">
        <title>Genetic characterization of susceptible and multi-drug resistant Mannheimia haemolytica isolated from high-risk stocker calves prior to and after antimicrobial metaphylaxis.</title>
        <authorList>
            <person name="Snyder E.R."/>
            <person name="Alvarez-Narvaez S."/>
            <person name="Credille B.C."/>
        </authorList>
    </citation>
    <scope>NUCLEOTIDE SEQUENCE [LARGE SCALE GENOMIC DNA]</scope>
    <source>
        <strain evidence="2 3">UGA-R5-128-1</strain>
        <strain evidence="1 4">UGA-R7-163-1</strain>
    </source>
</reference>
<gene>
    <name evidence="2" type="ORF">FEA53_07600</name>
    <name evidence="1" type="ORF">FEB89_07155</name>
</gene>
<dbReference type="AlphaFoldDB" id="A0A547AAR1"/>
<keyword evidence="4" id="KW-1185">Reference proteome</keyword>
<dbReference type="Proteomes" id="UP000315164">
    <property type="component" value="Unassembled WGS sequence"/>
</dbReference>
<comment type="caution">
    <text evidence="2">The sequence shown here is derived from an EMBL/GenBank/DDBJ whole genome shotgun (WGS) entry which is preliminary data.</text>
</comment>
<sequence>MQNFSFSRPLVWVLIGLLGFLLLPSKALDYGLFDSTSDELLAAMGWACCSPLFSCQRLC</sequence>
<protein>
    <submittedName>
        <fullName evidence="2">Uncharacterized protein</fullName>
    </submittedName>
</protein>
<dbReference type="EMBL" id="VAJI01000011">
    <property type="protein sequence ID" value="TRB37718.1"/>
    <property type="molecule type" value="Genomic_DNA"/>
</dbReference>
<evidence type="ECO:0000313" key="3">
    <source>
        <dbReference type="Proteomes" id="UP000315164"/>
    </source>
</evidence>